<name>A0A0N9R352_9VIRU</name>
<gene>
    <name evidence="1" type="ORF">ceV_011</name>
</gene>
<protein>
    <recommendedName>
        <fullName evidence="3">Methyltransferase</fullName>
    </recommendedName>
</protein>
<proteinExistence type="predicted"/>
<keyword evidence="2" id="KW-1185">Reference proteome</keyword>
<reference evidence="1 2" key="1">
    <citation type="journal article" date="2015" name="Genome Announc.">
        <title>The 474-Kilobase-Pair Complete Genome Sequence of CeV-01B, a Virus Infecting Haptolina (Chrysochromulina) ericina (Prymnesiophyceae).</title>
        <authorList>
            <person name="Gallot-Lavallee L."/>
            <person name="Pagarete A."/>
            <person name="Legendre M."/>
            <person name="Santini S."/>
            <person name="Sandaa R.A."/>
            <person name="Himmelbauer H."/>
            <person name="Ogata H."/>
            <person name="Bratbak G."/>
            <person name="Claverie J.M."/>
        </authorList>
    </citation>
    <scope>NUCLEOTIDE SEQUENCE [LARGE SCALE GENOMIC DNA]</scope>
    <source>
        <strain evidence="1">CeV-01B</strain>
    </source>
</reference>
<organism evidence="1 2">
    <name type="scientific">Chrysochromulina ericina virus CeV-01B</name>
    <dbReference type="NCBI Taxonomy" id="3070830"/>
    <lineage>
        <taxon>Viruses</taxon>
        <taxon>Varidnaviria</taxon>
        <taxon>Bamfordvirae</taxon>
        <taxon>Nucleocytoviricota</taxon>
        <taxon>Megaviricetes</taxon>
        <taxon>Imitervirales</taxon>
        <taxon>Mesomimiviridae</taxon>
        <taxon>Tethysvirus</taxon>
        <taxon>Tethysvirus raunefjordenense</taxon>
    </lineage>
</organism>
<dbReference type="KEGG" id="vg:26048878"/>
<sequence length="44" mass="5066">MLDTYQEIKEWFAEKGDITHIINHNLNKNSIVVDLGAYTGEWAS</sequence>
<evidence type="ECO:0000313" key="2">
    <source>
        <dbReference type="Proteomes" id="UP000203826"/>
    </source>
</evidence>
<evidence type="ECO:0000313" key="1">
    <source>
        <dbReference type="EMBL" id="ALH22917.1"/>
    </source>
</evidence>
<dbReference type="EMBL" id="KT820662">
    <property type="protein sequence ID" value="ALH22917.1"/>
    <property type="molecule type" value="Genomic_DNA"/>
</dbReference>
<evidence type="ECO:0008006" key="3">
    <source>
        <dbReference type="Google" id="ProtNLM"/>
    </source>
</evidence>
<accession>A0A0N9R352</accession>
<dbReference type="Proteomes" id="UP000203826">
    <property type="component" value="Segment"/>
</dbReference>